<evidence type="ECO:0000256" key="6">
    <source>
        <dbReference type="ARBA" id="ARBA00022723"/>
    </source>
</evidence>
<dbReference type="InterPro" id="IPR020562">
    <property type="entry name" value="PRibGlycinamide_synth_N"/>
</dbReference>
<evidence type="ECO:0000313" key="16">
    <source>
        <dbReference type="EMBL" id="SVA73952.1"/>
    </source>
</evidence>
<keyword evidence="5" id="KW-0436">Ligase</keyword>
<comment type="pathway">
    <text evidence="3">Purine metabolism; IMP biosynthesis via de novo pathway; N(1)-(5-phospho-D-ribosyl)glycinamide from 5-phospho-alpha-D-ribose 1-diphosphate: step 2/2.</text>
</comment>
<reference evidence="16" key="1">
    <citation type="submission" date="2018-05" db="EMBL/GenBank/DDBJ databases">
        <authorList>
            <person name="Lanie J.A."/>
            <person name="Ng W.-L."/>
            <person name="Kazmierczak K.M."/>
            <person name="Andrzejewski T.M."/>
            <person name="Davidsen T.M."/>
            <person name="Wayne K.J."/>
            <person name="Tettelin H."/>
            <person name="Glass J.I."/>
            <person name="Rusch D."/>
            <person name="Podicherti R."/>
            <person name="Tsui H.-C.T."/>
            <person name="Winkler M.E."/>
        </authorList>
    </citation>
    <scope>NUCLEOTIDE SEQUENCE</scope>
</reference>
<dbReference type="InterPro" id="IPR016185">
    <property type="entry name" value="PreATP-grasp_dom_sf"/>
</dbReference>
<feature type="non-terminal residue" evidence="16">
    <location>
        <position position="1"/>
    </location>
</feature>
<name>A0A381YBG2_9ZZZZ</name>
<organism evidence="16">
    <name type="scientific">marine metagenome</name>
    <dbReference type="NCBI Taxonomy" id="408172"/>
    <lineage>
        <taxon>unclassified sequences</taxon>
        <taxon>metagenomes</taxon>
        <taxon>ecological metagenomes</taxon>
    </lineage>
</organism>
<dbReference type="Pfam" id="PF01071">
    <property type="entry name" value="GARS_A"/>
    <property type="match status" value="1"/>
</dbReference>
<evidence type="ECO:0000256" key="8">
    <source>
        <dbReference type="ARBA" id="ARBA00022755"/>
    </source>
</evidence>
<dbReference type="Pfam" id="PF02844">
    <property type="entry name" value="GARS_N"/>
    <property type="match status" value="1"/>
</dbReference>
<comment type="similarity">
    <text evidence="12">Belongs to the GARS family.</text>
</comment>
<dbReference type="InterPro" id="IPR020560">
    <property type="entry name" value="PRibGlycinamide_synth_C-dom"/>
</dbReference>
<dbReference type="PROSITE" id="PS50975">
    <property type="entry name" value="ATP_GRASP"/>
    <property type="match status" value="1"/>
</dbReference>
<proteinExistence type="inferred from homology"/>
<evidence type="ECO:0000256" key="9">
    <source>
        <dbReference type="ARBA" id="ARBA00022840"/>
    </source>
</evidence>
<dbReference type="GO" id="GO:0006189">
    <property type="term" value="P:'de novo' IMP biosynthetic process"/>
    <property type="evidence" value="ECO:0007669"/>
    <property type="project" value="UniProtKB-UniPathway"/>
</dbReference>
<comment type="cofactor">
    <cofactor evidence="2">
        <name>Mg(2+)</name>
        <dbReference type="ChEBI" id="CHEBI:18420"/>
    </cofactor>
</comment>
<dbReference type="UniPathway" id="UPA00074">
    <property type="reaction ID" value="UER00125"/>
</dbReference>
<evidence type="ECO:0000256" key="5">
    <source>
        <dbReference type="ARBA" id="ARBA00022598"/>
    </source>
</evidence>
<dbReference type="Gene3D" id="3.30.470.20">
    <property type="entry name" value="ATP-grasp fold, B domain"/>
    <property type="match status" value="1"/>
</dbReference>
<dbReference type="SUPFAM" id="SSF56059">
    <property type="entry name" value="Glutathione synthetase ATP-binding domain-like"/>
    <property type="match status" value="1"/>
</dbReference>
<dbReference type="SUPFAM" id="SSF51246">
    <property type="entry name" value="Rudiment single hybrid motif"/>
    <property type="match status" value="1"/>
</dbReference>
<dbReference type="InterPro" id="IPR037123">
    <property type="entry name" value="PRibGlycinamide_synth_C_sf"/>
</dbReference>
<evidence type="ECO:0000256" key="7">
    <source>
        <dbReference type="ARBA" id="ARBA00022741"/>
    </source>
</evidence>
<dbReference type="NCBIfam" id="TIGR00877">
    <property type="entry name" value="purD"/>
    <property type="match status" value="1"/>
</dbReference>
<dbReference type="AlphaFoldDB" id="A0A381YBG2"/>
<dbReference type="GO" id="GO:0046872">
    <property type="term" value="F:metal ion binding"/>
    <property type="evidence" value="ECO:0007669"/>
    <property type="project" value="UniProtKB-KW"/>
</dbReference>
<feature type="non-terminal residue" evidence="16">
    <location>
        <position position="421"/>
    </location>
</feature>
<dbReference type="Gene3D" id="3.30.1490.20">
    <property type="entry name" value="ATP-grasp fold, A domain"/>
    <property type="match status" value="1"/>
</dbReference>
<dbReference type="PANTHER" id="PTHR43472">
    <property type="entry name" value="PHOSPHORIBOSYLAMINE--GLYCINE LIGASE"/>
    <property type="match status" value="1"/>
</dbReference>
<dbReference type="FunFam" id="3.40.50.20:FF:000006">
    <property type="entry name" value="Phosphoribosylamine--glycine ligase, chloroplastic"/>
    <property type="match status" value="1"/>
</dbReference>
<dbReference type="FunFam" id="3.90.600.10:FF:000001">
    <property type="entry name" value="Trifunctional purine biosynthetic protein adenosine-3"/>
    <property type="match status" value="1"/>
</dbReference>
<dbReference type="GO" id="GO:0005524">
    <property type="term" value="F:ATP binding"/>
    <property type="evidence" value="ECO:0007669"/>
    <property type="project" value="UniProtKB-KW"/>
</dbReference>
<accession>A0A381YBG2</accession>
<evidence type="ECO:0000256" key="4">
    <source>
        <dbReference type="ARBA" id="ARBA00013255"/>
    </source>
</evidence>
<evidence type="ECO:0000256" key="13">
    <source>
        <dbReference type="ARBA" id="ARBA00042242"/>
    </source>
</evidence>
<dbReference type="SMART" id="SM01209">
    <property type="entry name" value="GARS_A"/>
    <property type="match status" value="1"/>
</dbReference>
<keyword evidence="8" id="KW-0658">Purine biosynthesis</keyword>
<evidence type="ECO:0000256" key="11">
    <source>
        <dbReference type="ARBA" id="ARBA00023211"/>
    </source>
</evidence>
<gene>
    <name evidence="16" type="ORF">METZ01_LOCUS126806</name>
</gene>
<dbReference type="SMART" id="SM01210">
    <property type="entry name" value="GARS_C"/>
    <property type="match status" value="1"/>
</dbReference>
<dbReference type="EC" id="6.3.4.13" evidence="4"/>
<dbReference type="InterPro" id="IPR013815">
    <property type="entry name" value="ATP_grasp_subdomain_1"/>
</dbReference>
<keyword evidence="11" id="KW-0464">Manganese</keyword>
<comment type="cofactor">
    <cofactor evidence="1">
        <name>Mn(2+)</name>
        <dbReference type="ChEBI" id="CHEBI:29035"/>
    </cofactor>
</comment>
<dbReference type="InterPro" id="IPR020561">
    <property type="entry name" value="PRibGlycinamid_synth_ATP-grasp"/>
</dbReference>
<dbReference type="InterPro" id="IPR011761">
    <property type="entry name" value="ATP-grasp"/>
</dbReference>
<evidence type="ECO:0000256" key="12">
    <source>
        <dbReference type="ARBA" id="ARBA00038345"/>
    </source>
</evidence>
<evidence type="ECO:0000256" key="14">
    <source>
        <dbReference type="ARBA" id="ARBA00042864"/>
    </source>
</evidence>
<dbReference type="Pfam" id="PF02843">
    <property type="entry name" value="GARS_C"/>
    <property type="match status" value="1"/>
</dbReference>
<evidence type="ECO:0000256" key="3">
    <source>
        <dbReference type="ARBA" id="ARBA00005174"/>
    </source>
</evidence>
<dbReference type="Gene3D" id="3.40.50.20">
    <property type="match status" value="1"/>
</dbReference>
<dbReference type="EMBL" id="UINC01017750">
    <property type="protein sequence ID" value="SVA73952.1"/>
    <property type="molecule type" value="Genomic_DNA"/>
</dbReference>
<dbReference type="HAMAP" id="MF_00138">
    <property type="entry name" value="GARS"/>
    <property type="match status" value="1"/>
</dbReference>
<evidence type="ECO:0000256" key="10">
    <source>
        <dbReference type="ARBA" id="ARBA00022842"/>
    </source>
</evidence>
<feature type="domain" description="ATP-grasp" evidence="15">
    <location>
        <begin position="113"/>
        <end position="320"/>
    </location>
</feature>
<dbReference type="InterPro" id="IPR020559">
    <property type="entry name" value="PRibGlycinamide_synth_CS"/>
</dbReference>
<keyword evidence="6" id="KW-0479">Metal-binding</keyword>
<sequence>MGKLSKVLVVGGGGREHALSWKLAQSKHVDTVYVAPGNPGSSSEAKIVNIEIKATEIEQLIHFAKNESIDLVVVGPEDPLVTGIVDEFTKIGIKCFGPTAEAAQLEGSKAFAKRFMQKYRIPTATYQSFSDPHSAKEFLKNSVYPMVIKADGLAAGKGVFIVNNFAMAEKSVDDIMTDQKFGSAGATIVVEEFLEGEEASFIAMVDGLNILPLATSQDHKAIGDGDVGLNTGGMGAYSPASFVDDELQKKIMDEIMLPTVHGMANEGMPYRGFLYAGLMISDQNEPKVLEFNCRFGDPETQPIMMRLSSDLVELIQACFNGTIESFPIEWDERTALGVIMASSGYPEKYATGLDIHGLDAMDLAYPEVKIFHSGTAIRDGKIVTSGGRVLCVTALGRDVKQAQKIAYEAVKKVAWDGVYYR</sequence>
<dbReference type="Gene3D" id="3.90.600.10">
    <property type="entry name" value="Phosphoribosylglycinamide synthetase, C-terminal domain"/>
    <property type="match status" value="1"/>
</dbReference>
<evidence type="ECO:0000256" key="1">
    <source>
        <dbReference type="ARBA" id="ARBA00001936"/>
    </source>
</evidence>
<keyword evidence="9" id="KW-0067">ATP-binding</keyword>
<dbReference type="InterPro" id="IPR011054">
    <property type="entry name" value="Rudment_hybrid_motif"/>
</dbReference>
<dbReference type="FunFam" id="3.30.470.20:FF:000031">
    <property type="entry name" value="Phosphoribosylamine--glycine ligase"/>
    <property type="match status" value="1"/>
</dbReference>
<evidence type="ECO:0000256" key="2">
    <source>
        <dbReference type="ARBA" id="ARBA00001946"/>
    </source>
</evidence>
<protein>
    <recommendedName>
        <fullName evidence="4">phosphoribosylamine--glycine ligase</fullName>
        <ecNumber evidence="4">6.3.4.13</ecNumber>
    </recommendedName>
    <alternativeName>
        <fullName evidence="13">Glycinamide ribonucleotide synthetase</fullName>
    </alternativeName>
    <alternativeName>
        <fullName evidence="14">Phosphoribosylglycinamide synthetase</fullName>
    </alternativeName>
</protein>
<dbReference type="GO" id="GO:0009113">
    <property type="term" value="P:purine nucleobase biosynthetic process"/>
    <property type="evidence" value="ECO:0007669"/>
    <property type="project" value="InterPro"/>
</dbReference>
<evidence type="ECO:0000259" key="15">
    <source>
        <dbReference type="PROSITE" id="PS50975"/>
    </source>
</evidence>
<dbReference type="PROSITE" id="PS00184">
    <property type="entry name" value="GARS"/>
    <property type="match status" value="1"/>
</dbReference>
<keyword evidence="10" id="KW-0460">Magnesium</keyword>
<dbReference type="SUPFAM" id="SSF52440">
    <property type="entry name" value="PreATP-grasp domain"/>
    <property type="match status" value="1"/>
</dbReference>
<dbReference type="InterPro" id="IPR000115">
    <property type="entry name" value="PRibGlycinamide_synth"/>
</dbReference>
<keyword evidence="7" id="KW-0547">Nucleotide-binding</keyword>
<dbReference type="GO" id="GO:0004637">
    <property type="term" value="F:phosphoribosylamine-glycine ligase activity"/>
    <property type="evidence" value="ECO:0007669"/>
    <property type="project" value="UniProtKB-EC"/>
</dbReference>
<dbReference type="PANTHER" id="PTHR43472:SF1">
    <property type="entry name" value="PHOSPHORIBOSYLAMINE--GLYCINE LIGASE, CHLOROPLASTIC"/>
    <property type="match status" value="1"/>
</dbReference>